<protein>
    <submittedName>
        <fullName evidence="2">Major facilitator superfamily (MFS) profile domain-containing protein</fullName>
    </submittedName>
</protein>
<sequence>MGDSEAVTAAAKSEEEEHRKTSSFNFLNCTRFVILFVTLLALIFAFGNSLIYNFTIICMSRKAPVLDKNGTQYFIIVQMFSQKEEGLLYSAIAIGSFVGSLSVVYLARFFGARIVFTVYGGISGVATLLSPICANWGFVPLFIMRILQGIGIYYLQGALTLIAFTLFYFVYRDTPRFHRNVSNTELAKIENAKNGISMDKKSKPLKVPYFKILTDKVIIGILFTCFGNFLGFQVFMQFAPVYLNQVLKLDIEKTGVMSALPYLGCLILKFIVGPLSDSLTCISQLTSVKLYTALSQFTMAICLFVMATVPPHLTTISQIAYTIAIIGGSLNSVGFYKATQLYSGPFTSVIMSWFSLLNSAVVLFLPFLKTSIAAENRPEQWSKMFYIISAIVVCTTLFSIFTTEIEPRKWAIIKPNITVKEIDETET</sequence>
<evidence type="ECO:0000313" key="2">
    <source>
        <dbReference type="WBParaSite" id="PS1159_v2.g23403.t1"/>
    </source>
</evidence>
<dbReference type="WBParaSite" id="PS1159_v2.g23403.t1">
    <property type="protein sequence ID" value="PS1159_v2.g23403.t1"/>
    <property type="gene ID" value="PS1159_v2.g23403"/>
</dbReference>
<organism evidence="1 2">
    <name type="scientific">Panagrolaimus sp. PS1159</name>
    <dbReference type="NCBI Taxonomy" id="55785"/>
    <lineage>
        <taxon>Eukaryota</taxon>
        <taxon>Metazoa</taxon>
        <taxon>Ecdysozoa</taxon>
        <taxon>Nematoda</taxon>
        <taxon>Chromadorea</taxon>
        <taxon>Rhabditida</taxon>
        <taxon>Tylenchina</taxon>
        <taxon>Panagrolaimomorpha</taxon>
        <taxon>Panagrolaimoidea</taxon>
        <taxon>Panagrolaimidae</taxon>
        <taxon>Panagrolaimus</taxon>
    </lineage>
</organism>
<proteinExistence type="predicted"/>
<name>A0AC35G3W4_9BILA</name>
<evidence type="ECO:0000313" key="1">
    <source>
        <dbReference type="Proteomes" id="UP000887580"/>
    </source>
</evidence>
<accession>A0AC35G3W4</accession>
<reference evidence="2" key="1">
    <citation type="submission" date="2022-11" db="UniProtKB">
        <authorList>
            <consortium name="WormBaseParasite"/>
        </authorList>
    </citation>
    <scope>IDENTIFICATION</scope>
</reference>
<dbReference type="Proteomes" id="UP000887580">
    <property type="component" value="Unplaced"/>
</dbReference>